<dbReference type="EMBL" id="JASBWU010000006">
    <property type="protein sequence ID" value="KAJ9120710.1"/>
    <property type="molecule type" value="Genomic_DNA"/>
</dbReference>
<dbReference type="Proteomes" id="UP001243375">
    <property type="component" value="Unassembled WGS sequence"/>
</dbReference>
<evidence type="ECO:0000313" key="1">
    <source>
        <dbReference type="EMBL" id="KAJ9120710.1"/>
    </source>
</evidence>
<evidence type="ECO:0000313" key="2">
    <source>
        <dbReference type="Proteomes" id="UP001243375"/>
    </source>
</evidence>
<organism evidence="1 2">
    <name type="scientific">Naganishia vaughanmartiniae</name>
    <dbReference type="NCBI Taxonomy" id="1424756"/>
    <lineage>
        <taxon>Eukaryota</taxon>
        <taxon>Fungi</taxon>
        <taxon>Dikarya</taxon>
        <taxon>Basidiomycota</taxon>
        <taxon>Agaricomycotina</taxon>
        <taxon>Tremellomycetes</taxon>
        <taxon>Filobasidiales</taxon>
        <taxon>Filobasidiaceae</taxon>
        <taxon>Naganishia</taxon>
    </lineage>
</organism>
<sequence length="112" mass="12192">MSQNPQIILDCESAPVTARSLPAHVMAAESYHNDEKPHDNVDFDEKADATETNVNVLAAGSMNNDVETPDEGEPTAHELETLRKVSAPMKWAAMAMCIIELAERASYYGSKG</sequence>
<gene>
    <name evidence="1" type="ORF">QFC22_002641</name>
</gene>
<accession>A0ACC2XAV5</accession>
<comment type="caution">
    <text evidence="1">The sequence shown here is derived from an EMBL/GenBank/DDBJ whole genome shotgun (WGS) entry which is preliminary data.</text>
</comment>
<protein>
    <submittedName>
        <fullName evidence="1">Uncharacterized protein</fullName>
    </submittedName>
</protein>
<proteinExistence type="predicted"/>
<reference evidence="1" key="1">
    <citation type="submission" date="2023-04" db="EMBL/GenBank/DDBJ databases">
        <title>Draft Genome sequencing of Naganishia species isolated from polar environments using Oxford Nanopore Technology.</title>
        <authorList>
            <person name="Leo P."/>
            <person name="Venkateswaran K."/>
        </authorList>
    </citation>
    <scope>NUCLEOTIDE SEQUENCE</scope>
    <source>
        <strain evidence="1">MNA-CCFEE 5425</strain>
    </source>
</reference>
<keyword evidence="2" id="KW-1185">Reference proteome</keyword>
<name>A0ACC2XAV5_9TREE</name>